<gene>
    <name evidence="1" type="ORF">LSTR_LSTR002121</name>
</gene>
<dbReference type="AlphaFoldDB" id="A0A482XPI4"/>
<comment type="caution">
    <text evidence="1">The sequence shown here is derived from an EMBL/GenBank/DDBJ whole genome shotgun (WGS) entry which is preliminary data.</text>
</comment>
<name>A0A482XPI4_LAOST</name>
<reference evidence="1 2" key="1">
    <citation type="journal article" date="2017" name="Gigascience">
        <title>Genome sequence of the small brown planthopper, Laodelphax striatellus.</title>
        <authorList>
            <person name="Zhu J."/>
            <person name="Jiang F."/>
            <person name="Wang X."/>
            <person name="Yang P."/>
            <person name="Bao Y."/>
            <person name="Zhao W."/>
            <person name="Wang W."/>
            <person name="Lu H."/>
            <person name="Wang Q."/>
            <person name="Cui N."/>
            <person name="Li J."/>
            <person name="Chen X."/>
            <person name="Luo L."/>
            <person name="Yu J."/>
            <person name="Kang L."/>
            <person name="Cui F."/>
        </authorList>
    </citation>
    <scope>NUCLEOTIDE SEQUENCE [LARGE SCALE GENOMIC DNA]</scope>
    <source>
        <strain evidence="1">Lst14</strain>
    </source>
</reference>
<evidence type="ECO:0000313" key="2">
    <source>
        <dbReference type="Proteomes" id="UP000291343"/>
    </source>
</evidence>
<keyword evidence="2" id="KW-1185">Reference proteome</keyword>
<dbReference type="InParanoid" id="A0A482XPI4"/>
<organism evidence="1 2">
    <name type="scientific">Laodelphax striatellus</name>
    <name type="common">Small brown planthopper</name>
    <name type="synonym">Delphax striatella</name>
    <dbReference type="NCBI Taxonomy" id="195883"/>
    <lineage>
        <taxon>Eukaryota</taxon>
        <taxon>Metazoa</taxon>
        <taxon>Ecdysozoa</taxon>
        <taxon>Arthropoda</taxon>
        <taxon>Hexapoda</taxon>
        <taxon>Insecta</taxon>
        <taxon>Pterygota</taxon>
        <taxon>Neoptera</taxon>
        <taxon>Paraneoptera</taxon>
        <taxon>Hemiptera</taxon>
        <taxon>Auchenorrhyncha</taxon>
        <taxon>Fulgoroidea</taxon>
        <taxon>Delphacidae</taxon>
        <taxon>Criomorphinae</taxon>
        <taxon>Laodelphax</taxon>
    </lineage>
</organism>
<dbReference type="EMBL" id="QKKF02002849">
    <property type="protein sequence ID" value="RZF48055.1"/>
    <property type="molecule type" value="Genomic_DNA"/>
</dbReference>
<sequence length="169" mass="18980">MSLKALRRVAFPRKSPLICKSAGHPAANVLLDFSYGPTLPKLFNFYQGWVLHTPQTPLRNLQFVVPSSACTVSRKATPLTMQPSAYAVHHMLAWLAQLMLQVSYLNTLLKLGRNGVSCQPAYIYHLHQEPRIANTPDRINSAPCGDSYEVMRNSNETMNFNSSNIDFIM</sequence>
<dbReference type="Proteomes" id="UP000291343">
    <property type="component" value="Unassembled WGS sequence"/>
</dbReference>
<proteinExistence type="predicted"/>
<evidence type="ECO:0000313" key="1">
    <source>
        <dbReference type="EMBL" id="RZF48055.1"/>
    </source>
</evidence>
<protein>
    <submittedName>
        <fullName evidence="1">Uncharacterized protein</fullName>
    </submittedName>
</protein>
<accession>A0A482XPI4</accession>